<accession>G0J6T9</accession>
<dbReference type="KEGG" id="cmr:Cycma_2395"/>
<protein>
    <submittedName>
        <fullName evidence="1">Uncharacterized protein</fullName>
    </submittedName>
</protein>
<dbReference type="eggNOG" id="COG1520">
    <property type="taxonomic scope" value="Bacteria"/>
</dbReference>
<sequence>MKNLLVILLVLVFGFIGFLLVKSDFFNSKLNGMEVISPNAIFVFETNDPVGYWNNLVNQPVWEKLHNIPALATVESQLILLDSVTGKNGNLDKYLKGQRFRLSLHPTGKGAFGFLIAVAFNNEQFLEFIEKLKSSPNQEGKGLRKRLYSGVELYEIQSEAESQAFTFALYENVLMGSHTSFLVEDGIRYAKSLELKNFKQSYPHLFQPSKPLNSQGVLRLSGEGFAALVNELTANNAELLLRKLRENKLSANLIPSFRDSSLSFSGQFFTDGKSGVMQTIGDTPNGMSFAPVISNRAAWITQYLFPNFSGFNQVPNRAFSPRPLIATTLEESEEIKAYINGLGGEATMVLEENLFDKNPNQILLLNPENTERRYKNLEKFALEVSQDDSTKLFKEFFMGKEIFMLDIEEFPAHIFKGNFTGFSKSYISMAGGHLIIGNSLKTVKNLLEDHYNDNTWGKSLSYKDILKDQNNGAPVRIIVNNDRFYPILIRNSDPSWSPVFQKYEPVFRSFDWLNISIFKEGNAEIKLNINLGKADANKQLVLTESNSTDFGKPLIYGPSGIRNFNDKSTDFLVQDEDHYIHLVSEEGEKVFAQQIPGAIVGEVHQIDYYKNGKLQLVFATQDFIYALDRYGNLLPGYPIPVEAGKEIAYLNVLDYDNNRNYRFFVGTKDGDLLLFDQKGNLLEGWNPNDNNSGPLSYLPSHHREAGLGDFMISIHSNGKLNLYNRRGELRIGGGVLLGNGVNTGFAIEEGSNNEPSKLVTINEEGEVIKLNFKGEITYRNQLLRPDTDTRFSLVNDQSKNEYVWVVEEYNKLKVLRPNEQQLFEMSIPSNDMEYKYFSFGEGNEIFAVLDKVQEFAYLYNAKGQLINQKPISVSQSLWIHFSGSDNAYTLVTLFGDKLYEYKIPL</sequence>
<dbReference type="STRING" id="880070.Cycma_2395"/>
<gene>
    <name evidence="1" type="ordered locus">Cycma_2395</name>
</gene>
<dbReference type="AlphaFoldDB" id="G0J6T9"/>
<evidence type="ECO:0000313" key="2">
    <source>
        <dbReference type="Proteomes" id="UP000001635"/>
    </source>
</evidence>
<dbReference type="SUPFAM" id="SSF101898">
    <property type="entry name" value="NHL repeat"/>
    <property type="match status" value="1"/>
</dbReference>
<evidence type="ECO:0000313" key="1">
    <source>
        <dbReference type="EMBL" id="AEL26137.1"/>
    </source>
</evidence>
<proteinExistence type="predicted"/>
<dbReference type="EMBL" id="CP002955">
    <property type="protein sequence ID" value="AEL26137.1"/>
    <property type="molecule type" value="Genomic_DNA"/>
</dbReference>
<keyword evidence="2" id="KW-1185">Reference proteome</keyword>
<organism evidence="1 2">
    <name type="scientific">Cyclobacterium marinum (strain ATCC 25205 / DSM 745 / LMG 13164 / NCIMB 1802)</name>
    <name type="common">Flectobacillus marinus</name>
    <dbReference type="NCBI Taxonomy" id="880070"/>
    <lineage>
        <taxon>Bacteria</taxon>
        <taxon>Pseudomonadati</taxon>
        <taxon>Bacteroidota</taxon>
        <taxon>Cytophagia</taxon>
        <taxon>Cytophagales</taxon>
        <taxon>Cyclobacteriaceae</taxon>
        <taxon>Cyclobacterium</taxon>
    </lineage>
</organism>
<dbReference type="Proteomes" id="UP000001635">
    <property type="component" value="Chromosome"/>
</dbReference>
<reference evidence="2" key="1">
    <citation type="submission" date="2011-07" db="EMBL/GenBank/DDBJ databases">
        <title>The complete genome of Cyclobacterium marinum DSM 745.</title>
        <authorList>
            <person name="Lucas S."/>
            <person name="Han J."/>
            <person name="Lapidus A."/>
            <person name="Bruce D."/>
            <person name="Goodwin L."/>
            <person name="Pitluck S."/>
            <person name="Peters L."/>
            <person name="Kyrpides N."/>
            <person name="Mavromatis K."/>
            <person name="Ivanova N."/>
            <person name="Ovchinnikova G."/>
            <person name="Chertkov O."/>
            <person name="Detter J.C."/>
            <person name="Tapia R."/>
            <person name="Han C."/>
            <person name="Land M."/>
            <person name="Hauser L."/>
            <person name="Markowitz V."/>
            <person name="Cheng J.-F."/>
            <person name="Hugenholtz P."/>
            <person name="Woyke T."/>
            <person name="Wu D."/>
            <person name="Tindall B."/>
            <person name="Schuetze A."/>
            <person name="Brambilla E."/>
            <person name="Klenk H.-P."/>
            <person name="Eisen J.A."/>
        </authorList>
    </citation>
    <scope>NUCLEOTIDE SEQUENCE [LARGE SCALE GENOMIC DNA]</scope>
    <source>
        <strain evidence="2">ATCC 25205 / DSM 745 / LMG 13164 / NCIMB 1802</strain>
    </source>
</reference>
<name>G0J6T9_CYCMS</name>
<dbReference type="HOGENOM" id="CLU_012725_0_0_10"/>